<dbReference type="InterPro" id="IPR020546">
    <property type="entry name" value="ATP_synth_F1_dsu/esu_N"/>
</dbReference>
<keyword evidence="8 15" id="KW-0375">Hydrogen ion transport</keyword>
<evidence type="ECO:0000256" key="7">
    <source>
        <dbReference type="ARBA" id="ARBA00022475"/>
    </source>
</evidence>
<dbReference type="Pfam" id="PF02823">
    <property type="entry name" value="ATP-synt_DE_N"/>
    <property type="match status" value="1"/>
</dbReference>
<reference evidence="21" key="1">
    <citation type="submission" date="2018-05" db="EMBL/GenBank/DDBJ databases">
        <authorList>
            <person name="Cea G.-C."/>
            <person name="William W."/>
        </authorList>
    </citation>
    <scope>NUCLEOTIDE SEQUENCE [LARGE SCALE GENOMIC DNA]</scope>
    <source>
        <strain evidence="21">DB21MT 5</strain>
    </source>
</reference>
<keyword evidence="9 15" id="KW-0406">Ion transport</keyword>
<protein>
    <recommendedName>
        <fullName evidence="5 15">ATP synthase epsilon chain</fullName>
    </recommendedName>
    <alternativeName>
        <fullName evidence="14 15">ATP synthase F1 sector epsilon subunit</fullName>
    </alternativeName>
    <alternativeName>
        <fullName evidence="13 15">F-ATPase epsilon subunit</fullName>
    </alternativeName>
</protein>
<feature type="domain" description="ATP synthase epsilon subunit C-terminal" evidence="18">
    <location>
        <begin position="88"/>
        <end position="134"/>
    </location>
</feature>
<keyword evidence="10 15" id="KW-0472">Membrane</keyword>
<dbReference type="PANTHER" id="PTHR13822:SF10">
    <property type="entry name" value="ATP SYNTHASE EPSILON CHAIN, CHLOROPLASTIC"/>
    <property type="match status" value="1"/>
</dbReference>
<evidence type="ECO:0000256" key="1">
    <source>
        <dbReference type="ARBA" id="ARBA00003543"/>
    </source>
</evidence>
<dbReference type="Proteomes" id="UP000250163">
    <property type="component" value="Chromosome MORIYA"/>
</dbReference>
<comment type="similarity">
    <text evidence="3 15 16">Belongs to the ATPase epsilon chain family.</text>
</comment>
<dbReference type="RefSeq" id="WP_112716152.1">
    <property type="nucleotide sequence ID" value="NZ_LS483250.1"/>
</dbReference>
<dbReference type="InterPro" id="IPR001469">
    <property type="entry name" value="ATP_synth_F1_dsu/esu"/>
</dbReference>
<comment type="function">
    <text evidence="1 15">Produces ATP from ADP in the presence of a proton gradient across the membrane.</text>
</comment>
<dbReference type="InterPro" id="IPR036794">
    <property type="entry name" value="ATP_F1_dsu/esu_C_sf"/>
</dbReference>
<evidence type="ECO:0000256" key="5">
    <source>
        <dbReference type="ARBA" id="ARBA00014480"/>
    </source>
</evidence>
<dbReference type="GO" id="GO:0016787">
    <property type="term" value="F:hydrolase activity"/>
    <property type="evidence" value="ECO:0007669"/>
    <property type="project" value="UniProtKB-KW"/>
</dbReference>
<comment type="subcellular location">
    <subcellularLocation>
        <location evidence="2 15">Cell membrane</location>
        <topology evidence="2 15">Peripheral membrane protein</topology>
    </subcellularLocation>
</comment>
<dbReference type="OrthoDB" id="9791445at2"/>
<keyword evidence="21" id="KW-1185">Reference proteome</keyword>
<dbReference type="GO" id="GO:0005886">
    <property type="term" value="C:plasma membrane"/>
    <property type="evidence" value="ECO:0007669"/>
    <property type="project" value="UniProtKB-SubCell"/>
</dbReference>
<organism evidence="20 21">
    <name type="scientific">Moritella yayanosii</name>
    <dbReference type="NCBI Taxonomy" id="69539"/>
    <lineage>
        <taxon>Bacteria</taxon>
        <taxon>Pseudomonadati</taxon>
        <taxon>Pseudomonadota</taxon>
        <taxon>Gammaproteobacteria</taxon>
        <taxon>Alteromonadales</taxon>
        <taxon>Moritellaceae</taxon>
        <taxon>Moritella</taxon>
    </lineage>
</organism>
<dbReference type="CDD" id="cd12152">
    <property type="entry name" value="F1-ATPase_delta"/>
    <property type="match status" value="1"/>
</dbReference>
<evidence type="ECO:0000256" key="10">
    <source>
        <dbReference type="ARBA" id="ARBA00023136"/>
    </source>
</evidence>
<dbReference type="PANTHER" id="PTHR13822">
    <property type="entry name" value="ATP SYNTHASE DELTA/EPSILON CHAIN"/>
    <property type="match status" value="1"/>
</dbReference>
<feature type="domain" description="ATP synthase F1 complex delta/epsilon subunit N-terminal" evidence="19">
    <location>
        <begin position="5"/>
        <end position="84"/>
    </location>
</feature>
<dbReference type="InterPro" id="IPR036771">
    <property type="entry name" value="ATPsynth_dsu/esu_N"/>
</dbReference>
<evidence type="ECO:0000256" key="8">
    <source>
        <dbReference type="ARBA" id="ARBA00022781"/>
    </source>
</evidence>
<evidence type="ECO:0000256" key="4">
    <source>
        <dbReference type="ARBA" id="ARBA00011648"/>
    </source>
</evidence>
<dbReference type="KEGG" id="mya:MORIYA_3007"/>
<dbReference type="GO" id="GO:0045259">
    <property type="term" value="C:proton-transporting ATP synthase complex"/>
    <property type="evidence" value="ECO:0007669"/>
    <property type="project" value="UniProtKB-KW"/>
</dbReference>
<keyword evidence="6 15" id="KW-0813">Transport</keyword>
<evidence type="ECO:0000259" key="19">
    <source>
        <dbReference type="Pfam" id="PF02823"/>
    </source>
</evidence>
<evidence type="ECO:0000256" key="16">
    <source>
        <dbReference type="RuleBase" id="RU003656"/>
    </source>
</evidence>
<feature type="coiled-coil region" evidence="17">
    <location>
        <begin position="85"/>
        <end position="112"/>
    </location>
</feature>
<keyword evidence="17" id="KW-0175">Coiled coil</keyword>
<evidence type="ECO:0000313" key="21">
    <source>
        <dbReference type="Proteomes" id="UP000250163"/>
    </source>
</evidence>
<evidence type="ECO:0000256" key="15">
    <source>
        <dbReference type="HAMAP-Rule" id="MF_00530"/>
    </source>
</evidence>
<evidence type="ECO:0000313" key="20">
    <source>
        <dbReference type="EMBL" id="SQD79465.1"/>
    </source>
</evidence>
<dbReference type="HAMAP" id="MF_00530">
    <property type="entry name" value="ATP_synth_epsil_bac"/>
    <property type="match status" value="1"/>
</dbReference>
<keyword evidence="7 15" id="KW-1003">Cell membrane</keyword>
<evidence type="ECO:0000256" key="13">
    <source>
        <dbReference type="ARBA" id="ARBA00030215"/>
    </source>
</evidence>
<evidence type="ECO:0000256" key="6">
    <source>
        <dbReference type="ARBA" id="ARBA00022448"/>
    </source>
</evidence>
<sequence length="141" mass="15091">MAMTFDLNVVSAEGVLFSGRVESVQITGSDGEFGILAGHTPLLTGIVPGMVRLVKQYGEEEVIFVSGGTCEVQPGEVTVLADTAIRAEDLDLAKAQEAKRQAEELLNNSATNQDVDYVQVAVQLADAIAQLRVLKLVKKFN</sequence>
<name>A0A330LZ84_9GAMM</name>
<dbReference type="NCBIfam" id="TIGR01216">
    <property type="entry name" value="ATP_synt_epsi"/>
    <property type="match status" value="1"/>
</dbReference>
<keyword evidence="11 15" id="KW-0139">CF(1)</keyword>
<comment type="subunit">
    <text evidence="4 15 16">F-type ATPases have 2 components, CF(1) - the catalytic core - and CF(0) - the membrane proton channel. CF(1) has five subunits: alpha(3), beta(3), gamma(1), delta(1), epsilon(1). CF(0) has three main subunits: a, b and c.</text>
</comment>
<keyword evidence="12 15" id="KW-0066">ATP synthesis</keyword>
<dbReference type="NCBIfam" id="NF001847">
    <property type="entry name" value="PRK00571.1-4"/>
    <property type="match status" value="1"/>
</dbReference>
<proteinExistence type="inferred from homology"/>
<dbReference type="SUPFAM" id="SSF51344">
    <property type="entry name" value="Epsilon subunit of F1F0-ATP synthase N-terminal domain"/>
    <property type="match status" value="1"/>
</dbReference>
<dbReference type="AlphaFoldDB" id="A0A330LZ84"/>
<dbReference type="Pfam" id="PF00401">
    <property type="entry name" value="ATP-synt_DE"/>
    <property type="match status" value="1"/>
</dbReference>
<dbReference type="SUPFAM" id="SSF46604">
    <property type="entry name" value="Epsilon subunit of F1F0-ATP synthase C-terminal domain"/>
    <property type="match status" value="1"/>
</dbReference>
<dbReference type="Gene3D" id="2.60.15.10">
    <property type="entry name" value="F0F1 ATP synthase delta/epsilon subunit, N-terminal"/>
    <property type="match status" value="1"/>
</dbReference>
<evidence type="ECO:0000256" key="14">
    <source>
        <dbReference type="ARBA" id="ARBA00031795"/>
    </source>
</evidence>
<evidence type="ECO:0000259" key="18">
    <source>
        <dbReference type="Pfam" id="PF00401"/>
    </source>
</evidence>
<dbReference type="GO" id="GO:0005524">
    <property type="term" value="F:ATP binding"/>
    <property type="evidence" value="ECO:0007669"/>
    <property type="project" value="UniProtKB-UniRule"/>
</dbReference>
<accession>A0A330LZ84</accession>
<dbReference type="GO" id="GO:0046933">
    <property type="term" value="F:proton-transporting ATP synthase activity, rotational mechanism"/>
    <property type="evidence" value="ECO:0007669"/>
    <property type="project" value="UniProtKB-UniRule"/>
</dbReference>
<gene>
    <name evidence="15 20" type="primary">atpC</name>
    <name evidence="20" type="ORF">MORIYA_3007</name>
</gene>
<evidence type="ECO:0000256" key="11">
    <source>
        <dbReference type="ARBA" id="ARBA00023196"/>
    </source>
</evidence>
<dbReference type="Gene3D" id="1.20.5.440">
    <property type="entry name" value="ATP synthase delta/epsilon subunit, C-terminal domain"/>
    <property type="match status" value="1"/>
</dbReference>
<dbReference type="EMBL" id="LS483250">
    <property type="protein sequence ID" value="SQD79465.1"/>
    <property type="molecule type" value="Genomic_DNA"/>
</dbReference>
<dbReference type="InterPro" id="IPR020547">
    <property type="entry name" value="ATP_synth_F1_esu_C"/>
</dbReference>
<evidence type="ECO:0000256" key="9">
    <source>
        <dbReference type="ARBA" id="ARBA00023065"/>
    </source>
</evidence>
<evidence type="ECO:0000256" key="12">
    <source>
        <dbReference type="ARBA" id="ARBA00023310"/>
    </source>
</evidence>
<dbReference type="FunFam" id="2.60.15.10:FF:000001">
    <property type="entry name" value="ATP synthase epsilon chain"/>
    <property type="match status" value="1"/>
</dbReference>
<keyword evidence="20" id="KW-0378">Hydrolase</keyword>
<evidence type="ECO:0000256" key="3">
    <source>
        <dbReference type="ARBA" id="ARBA00005712"/>
    </source>
</evidence>
<evidence type="ECO:0000256" key="2">
    <source>
        <dbReference type="ARBA" id="ARBA00004202"/>
    </source>
</evidence>
<evidence type="ECO:0000256" key="17">
    <source>
        <dbReference type="SAM" id="Coils"/>
    </source>
</evidence>